<dbReference type="SUPFAM" id="SSF51735">
    <property type="entry name" value="NAD(P)-binding Rossmann-fold domains"/>
    <property type="match status" value="1"/>
</dbReference>
<dbReference type="GO" id="GO:0016509">
    <property type="term" value="F:long-chain (3S)-3-hydroxyacyl-CoA dehydrogenase (NAD+) activity"/>
    <property type="evidence" value="ECO:0007669"/>
    <property type="project" value="TreeGrafter"/>
</dbReference>
<evidence type="ECO:0000313" key="13">
    <source>
        <dbReference type="EMBL" id="OQM73672.1"/>
    </source>
</evidence>
<keyword evidence="3" id="KW-0276">Fatty acid metabolism</keyword>
<keyword evidence="4" id="KW-0442">Lipid degradation</keyword>
<comment type="catalytic activity">
    <reaction evidence="10">
        <text>a (3S)-3-hydroxyacyl-CoA + NAD(+) = a 3-oxoacyl-CoA + NADH + H(+)</text>
        <dbReference type="Rhea" id="RHEA:22432"/>
        <dbReference type="ChEBI" id="CHEBI:15378"/>
        <dbReference type="ChEBI" id="CHEBI:57318"/>
        <dbReference type="ChEBI" id="CHEBI:57540"/>
        <dbReference type="ChEBI" id="CHEBI:57945"/>
        <dbReference type="ChEBI" id="CHEBI:90726"/>
        <dbReference type="EC" id="1.1.1.35"/>
    </reaction>
</comment>
<dbReference type="EMBL" id="MDET01000056">
    <property type="protein sequence ID" value="OQM73672.1"/>
    <property type="molecule type" value="Genomic_DNA"/>
</dbReference>
<evidence type="ECO:0000256" key="1">
    <source>
        <dbReference type="ARBA" id="ARBA00005005"/>
    </source>
</evidence>
<evidence type="ECO:0000256" key="8">
    <source>
        <dbReference type="ARBA" id="ARBA00023239"/>
    </source>
</evidence>
<evidence type="ECO:0000256" key="9">
    <source>
        <dbReference type="ARBA" id="ARBA00023268"/>
    </source>
</evidence>
<dbReference type="Pfam" id="PF02737">
    <property type="entry name" value="3HCDH_N"/>
    <property type="match status" value="1"/>
</dbReference>
<comment type="caution">
    <text evidence="13">The sequence shown here is derived from an EMBL/GenBank/DDBJ whole genome shotgun (WGS) entry which is preliminary data.</text>
</comment>
<keyword evidence="6" id="KW-0520">NAD</keyword>
<sequence>MTYTNFTLETDADGIALVTWDMPDRSMNVFTEEVMTELDAIVDQVAGDAVIKGAVVTSGKDSFSGGADIVMLQKMLTAFTREKAADRQKATQQLFETAGFMSRLFRKLETCGKPWVSAINGTCMGGAFELSLACHGRVAADSDRVKMALPEVKIGIFPGAGGTQRVPRLTDQQQALQMLTSGQNLSPKKAKQMGLIHEIAAPSELIAMAKAMIRNGLKPVQPWDEKGFKLPGGPIYSAAGANLWPPAIAILRRETYGNFPGAAAILKCVYEGLLVPFDTALRIETRYFTEILQTTEAAMMIRSLFVSLQELNKGARRPSGLPPTQFSKIGVIGAGFMGAGIAYVTAKAGIPVVLIDRDMPSAEKGKAHSAMLMDDLVRKGRAKSEDKDGLLSLITPSDDYAALDGCDLVVEAVFEDSQVKKVATEKAEAALTSSVVFASNTSTIPITVLAKNSARPENFIGIHFFSPVDRMMLVEIILGRKTGDKALALAIDYARAIRKTPIVVNDTRGFYVNRCVLRYMSEAFKMLIEGVPAPMIENAARAAGMPVGPLALADETAIDLAQKIMHQTKRDLGPKAVSPEQMKLIDTMVDKHSRFGRKNGKGFYDYPEKPAKKHLWPGLKDFYRQQDADAVDFEELQQRFLAVIALEAARVMEEGIVSDPREADVGSILAFGFAPYTGGTLSYIDGMGAEKFVALARRLQKKYGAEFKPPKLLADMAQKGETFYQRFNPYPDDTGQAAA</sequence>
<dbReference type="SUPFAM" id="SSF48179">
    <property type="entry name" value="6-phosphogluconate dehydrogenase C-terminal domain-like"/>
    <property type="match status" value="2"/>
</dbReference>
<organism evidence="13 14">
    <name type="scientific">Manganibacter manganicus</name>
    <dbReference type="NCBI Taxonomy" id="1873176"/>
    <lineage>
        <taxon>Bacteria</taxon>
        <taxon>Pseudomonadati</taxon>
        <taxon>Pseudomonadota</taxon>
        <taxon>Alphaproteobacteria</taxon>
        <taxon>Hyphomicrobiales</taxon>
        <taxon>Phyllobacteriaceae</taxon>
        <taxon>Manganibacter</taxon>
    </lineage>
</organism>
<keyword evidence="14" id="KW-1185">Reference proteome</keyword>
<evidence type="ECO:0000313" key="14">
    <source>
        <dbReference type="Proteomes" id="UP000191905"/>
    </source>
</evidence>
<gene>
    <name evidence="13" type="ORF">BFN67_07070</name>
</gene>
<dbReference type="STRING" id="1873176.BFN67_07070"/>
<dbReference type="GO" id="GO:0070403">
    <property type="term" value="F:NAD+ binding"/>
    <property type="evidence" value="ECO:0007669"/>
    <property type="project" value="InterPro"/>
</dbReference>
<dbReference type="PANTHER" id="PTHR43612">
    <property type="entry name" value="TRIFUNCTIONAL ENZYME SUBUNIT ALPHA"/>
    <property type="match status" value="1"/>
</dbReference>
<comment type="similarity">
    <text evidence="2">In the central section; belongs to the 3-hydroxyacyl-CoA dehydrogenase family.</text>
</comment>
<dbReference type="Gene3D" id="3.40.50.720">
    <property type="entry name" value="NAD(P)-binding Rossmann-like Domain"/>
    <property type="match status" value="1"/>
</dbReference>
<dbReference type="InterPro" id="IPR008927">
    <property type="entry name" value="6-PGluconate_DH-like_C_sf"/>
</dbReference>
<dbReference type="Gene3D" id="3.90.226.10">
    <property type="entry name" value="2-enoyl-CoA Hydratase, Chain A, domain 1"/>
    <property type="match status" value="1"/>
</dbReference>
<name>A0A1V8RKC6_9HYPH</name>
<evidence type="ECO:0000259" key="11">
    <source>
        <dbReference type="Pfam" id="PF00725"/>
    </source>
</evidence>
<dbReference type="GO" id="GO:0004300">
    <property type="term" value="F:enoyl-CoA hydratase activity"/>
    <property type="evidence" value="ECO:0007669"/>
    <property type="project" value="TreeGrafter"/>
</dbReference>
<keyword evidence="7" id="KW-0443">Lipid metabolism</keyword>
<dbReference type="UniPathway" id="UPA00659"/>
<dbReference type="Proteomes" id="UP000191905">
    <property type="component" value="Unassembled WGS sequence"/>
</dbReference>
<proteinExistence type="inferred from homology"/>
<protein>
    <submittedName>
        <fullName evidence="13">3-hydroxyacyl-CoA dehydrogenase</fullName>
    </submittedName>
</protein>
<evidence type="ECO:0000256" key="6">
    <source>
        <dbReference type="ARBA" id="ARBA00023027"/>
    </source>
</evidence>
<keyword evidence="8" id="KW-0456">Lyase</keyword>
<keyword evidence="5" id="KW-0560">Oxidoreductase</keyword>
<dbReference type="OrthoDB" id="9771883at2"/>
<evidence type="ECO:0000256" key="5">
    <source>
        <dbReference type="ARBA" id="ARBA00023002"/>
    </source>
</evidence>
<dbReference type="InterPro" id="IPR006176">
    <property type="entry name" value="3-OHacyl-CoA_DH_NAD-bd"/>
</dbReference>
<dbReference type="RefSeq" id="WP_080921361.1">
    <property type="nucleotide sequence ID" value="NZ_MDET01000056.1"/>
</dbReference>
<feature type="domain" description="3-hydroxyacyl-CoA dehydrogenase NAD binding" evidence="12">
    <location>
        <begin position="328"/>
        <end position="507"/>
    </location>
</feature>
<dbReference type="Pfam" id="PF00725">
    <property type="entry name" value="3HCDH"/>
    <property type="match status" value="1"/>
</dbReference>
<dbReference type="InterPro" id="IPR050136">
    <property type="entry name" value="FA_oxidation_alpha_subunit"/>
</dbReference>
<dbReference type="InterPro" id="IPR036291">
    <property type="entry name" value="NAD(P)-bd_dom_sf"/>
</dbReference>
<dbReference type="AlphaFoldDB" id="A0A1V8RKC6"/>
<dbReference type="InterPro" id="IPR029045">
    <property type="entry name" value="ClpP/crotonase-like_dom_sf"/>
</dbReference>
<evidence type="ECO:0000256" key="7">
    <source>
        <dbReference type="ARBA" id="ARBA00023098"/>
    </source>
</evidence>
<dbReference type="PANTHER" id="PTHR43612:SF3">
    <property type="entry name" value="TRIFUNCTIONAL ENZYME SUBUNIT ALPHA, MITOCHONDRIAL"/>
    <property type="match status" value="1"/>
</dbReference>
<dbReference type="InterPro" id="IPR001753">
    <property type="entry name" value="Enoyl-CoA_hydra/iso"/>
</dbReference>
<evidence type="ECO:0000256" key="3">
    <source>
        <dbReference type="ARBA" id="ARBA00022832"/>
    </source>
</evidence>
<evidence type="ECO:0000256" key="10">
    <source>
        <dbReference type="ARBA" id="ARBA00049556"/>
    </source>
</evidence>
<evidence type="ECO:0000259" key="12">
    <source>
        <dbReference type="Pfam" id="PF02737"/>
    </source>
</evidence>
<dbReference type="Gene3D" id="1.10.1040.50">
    <property type="match status" value="1"/>
</dbReference>
<dbReference type="CDD" id="cd06558">
    <property type="entry name" value="crotonase-like"/>
    <property type="match status" value="1"/>
</dbReference>
<keyword evidence="9" id="KW-0511">Multifunctional enzyme</keyword>
<feature type="domain" description="3-hydroxyacyl-CoA dehydrogenase C-terminal" evidence="11">
    <location>
        <begin position="509"/>
        <end position="606"/>
    </location>
</feature>
<reference evidence="13 14" key="1">
    <citation type="journal article" date="2016" name="Int. J. Syst. Evol. Microbiol.">
        <title>Pseudaminobacter manganicus sp. nov., isolated from sludge of a manganese mine.</title>
        <authorList>
            <person name="Li J."/>
            <person name="Huang J."/>
            <person name="Liao S."/>
            <person name="Wang G."/>
        </authorList>
    </citation>
    <scope>NUCLEOTIDE SEQUENCE [LARGE SCALE GENOMIC DNA]</scope>
    <source>
        <strain evidence="13 14">JH-7</strain>
    </source>
</reference>
<comment type="pathway">
    <text evidence="1">Lipid metabolism; fatty acid beta-oxidation.</text>
</comment>
<dbReference type="SUPFAM" id="SSF52096">
    <property type="entry name" value="ClpP/crotonase"/>
    <property type="match status" value="1"/>
</dbReference>
<accession>A0A1V8RKC6</accession>
<dbReference type="Pfam" id="PF00378">
    <property type="entry name" value="ECH_1"/>
    <property type="match status" value="1"/>
</dbReference>
<dbReference type="FunFam" id="3.40.50.720:FF:000009">
    <property type="entry name" value="Fatty oxidation complex, alpha subunit"/>
    <property type="match status" value="1"/>
</dbReference>
<evidence type="ECO:0000256" key="2">
    <source>
        <dbReference type="ARBA" id="ARBA00007005"/>
    </source>
</evidence>
<dbReference type="InterPro" id="IPR006108">
    <property type="entry name" value="3HC_DH_C"/>
</dbReference>
<dbReference type="GO" id="GO:0006635">
    <property type="term" value="P:fatty acid beta-oxidation"/>
    <property type="evidence" value="ECO:0007669"/>
    <property type="project" value="UniProtKB-UniPathway"/>
</dbReference>
<evidence type="ECO:0000256" key="4">
    <source>
        <dbReference type="ARBA" id="ARBA00022963"/>
    </source>
</evidence>